<organism evidence="1 2">
    <name type="scientific">Lacrimispora amygdalina</name>
    <dbReference type="NCBI Taxonomy" id="253257"/>
    <lineage>
        <taxon>Bacteria</taxon>
        <taxon>Bacillati</taxon>
        <taxon>Bacillota</taxon>
        <taxon>Clostridia</taxon>
        <taxon>Lachnospirales</taxon>
        <taxon>Lachnospiraceae</taxon>
        <taxon>Lacrimispora</taxon>
    </lineage>
</organism>
<dbReference type="InterPro" id="IPR002052">
    <property type="entry name" value="DNA_methylase_N6_adenine_CS"/>
</dbReference>
<dbReference type="EMBL" id="BRPJ01000035">
    <property type="protein sequence ID" value="GLB30148.1"/>
    <property type="molecule type" value="Genomic_DNA"/>
</dbReference>
<evidence type="ECO:0000313" key="2">
    <source>
        <dbReference type="Proteomes" id="UP001419084"/>
    </source>
</evidence>
<dbReference type="SUPFAM" id="SSF53335">
    <property type="entry name" value="S-adenosyl-L-methionine-dependent methyltransferases"/>
    <property type="match status" value="1"/>
</dbReference>
<evidence type="ECO:0000313" key="1">
    <source>
        <dbReference type="EMBL" id="GLB30148.1"/>
    </source>
</evidence>
<sequence>MAKDYREFSPKGCVIYCDPPYKETKDYISAKDFNHPEFWQTMREWSCDNVVLISELQAPEDFTAVWERGVDQSMKAKEHFRATEKLFIKCQT</sequence>
<gene>
    <name evidence="1" type="ORF">LAD12857_20710</name>
</gene>
<dbReference type="Proteomes" id="UP001419084">
    <property type="component" value="Unassembled WGS sequence"/>
</dbReference>
<accession>A0ABQ5M5C3</accession>
<keyword evidence="2" id="KW-1185">Reference proteome</keyword>
<dbReference type="PROSITE" id="PS00092">
    <property type="entry name" value="N6_MTASE"/>
    <property type="match status" value="1"/>
</dbReference>
<name>A0ABQ5M5C3_9FIRM</name>
<reference evidence="1 2" key="1">
    <citation type="journal article" date="2024" name="Int. J. Syst. Evol. Microbiol.">
        <title>Lacrimispora brassicae sp. nov. isolated from fermented cabbage, and proposal of Clostridium indicum Gundawar et al. 2019 and Clostridium methoxybenzovorans Mechichi et al. 1999 as heterotypic synonyms of Lacrimispora amygdalina (Parshina et al. 2003) Haas and Blanchard 2020 and Lacrimispora indolis (McClung and McCoy 1957) Haas and Blanchard 2020, respectively.</title>
        <authorList>
            <person name="Kobayashi H."/>
            <person name="Tanizawa Y."/>
            <person name="Sakamoto M."/>
            <person name="Ohkuma M."/>
            <person name="Tohno M."/>
        </authorList>
    </citation>
    <scope>NUCLEOTIDE SEQUENCE [LARGE SCALE GENOMIC DNA]</scope>
    <source>
        <strain evidence="1 2">DSM 12857</strain>
    </source>
</reference>
<dbReference type="InterPro" id="IPR029063">
    <property type="entry name" value="SAM-dependent_MTases_sf"/>
</dbReference>
<comment type="caution">
    <text evidence="1">The sequence shown here is derived from an EMBL/GenBank/DDBJ whole genome shotgun (WGS) entry which is preliminary data.</text>
</comment>
<dbReference type="RefSeq" id="WP_346065246.1">
    <property type="nucleotide sequence ID" value="NZ_BRPJ01000035.1"/>
</dbReference>
<proteinExistence type="predicted"/>
<evidence type="ECO:0008006" key="3">
    <source>
        <dbReference type="Google" id="ProtNLM"/>
    </source>
</evidence>
<protein>
    <recommendedName>
        <fullName evidence="3">DNA adenine methylase</fullName>
    </recommendedName>
</protein>